<proteinExistence type="predicted"/>
<evidence type="ECO:0000313" key="1">
    <source>
        <dbReference type="EMBL" id="MBW4434677.1"/>
    </source>
</evidence>
<dbReference type="Proteomes" id="UP000813215">
    <property type="component" value="Unassembled WGS sequence"/>
</dbReference>
<comment type="caution">
    <text evidence="1">The sequence shown here is derived from an EMBL/GenBank/DDBJ whole genome shotgun (WGS) entry which is preliminary data.</text>
</comment>
<reference evidence="1" key="1">
    <citation type="submission" date="2021-05" db="EMBL/GenBank/DDBJ databases">
        <authorList>
            <person name="Pietrasiak N."/>
            <person name="Ward R."/>
            <person name="Stajich J.E."/>
            <person name="Kurbessoian T."/>
        </authorList>
    </citation>
    <scope>NUCLEOTIDE SEQUENCE</scope>
    <source>
        <strain evidence="1">HA4357-MV3</strain>
    </source>
</reference>
<sequence length="281" mass="31047">MLEHINKFLPPRQYRLPLIGLLLILGVVGERSKPVLSNQLARLHMPTSQEFDNQTATYNWLQRKPSASLKSTSTDKEIRLRRALVGSSSTPNQLDVEDKTAPTQLLENPAQTYTWLQGNNTPSSEASTSLSSKIAVADKTKNLQESASKASTKTTQVSSKSKFPRQDGVYLYGQSPKPGQLGQGYIVFEKRQNKIIGALYMPSSEYSCFNGTLNSSGELAMTVRGYVGEMSPSEIATSSGLPQRSDEEPDIYGHSVELQDYYQLNSITGSDRQILKTCKTN</sequence>
<protein>
    <submittedName>
        <fullName evidence="1">Uncharacterized protein</fullName>
    </submittedName>
</protein>
<dbReference type="EMBL" id="JAHHHW010000139">
    <property type="protein sequence ID" value="MBW4434677.1"/>
    <property type="molecule type" value="Genomic_DNA"/>
</dbReference>
<evidence type="ECO:0000313" key="2">
    <source>
        <dbReference type="Proteomes" id="UP000813215"/>
    </source>
</evidence>
<dbReference type="AlphaFoldDB" id="A0A9E3HCJ9"/>
<reference evidence="1" key="2">
    <citation type="journal article" date="2022" name="Microbiol. Resour. Announc.">
        <title>Metagenome Sequencing to Explore Phylogenomics of Terrestrial Cyanobacteria.</title>
        <authorList>
            <person name="Ward R.D."/>
            <person name="Stajich J.E."/>
            <person name="Johansen J.R."/>
            <person name="Huntemann M."/>
            <person name="Clum A."/>
            <person name="Foster B."/>
            <person name="Foster B."/>
            <person name="Roux S."/>
            <person name="Palaniappan K."/>
            <person name="Varghese N."/>
            <person name="Mukherjee S."/>
            <person name="Reddy T.B.K."/>
            <person name="Daum C."/>
            <person name="Copeland A."/>
            <person name="Chen I.A."/>
            <person name="Ivanova N.N."/>
            <person name="Kyrpides N.C."/>
            <person name="Shapiro N."/>
            <person name="Eloe-Fadrosh E.A."/>
            <person name="Pietrasiak N."/>
        </authorList>
    </citation>
    <scope>NUCLEOTIDE SEQUENCE</scope>
    <source>
        <strain evidence="1">HA4357-MV3</strain>
    </source>
</reference>
<organism evidence="1 2">
    <name type="scientific">Pelatocladus maniniholoensis HA4357-MV3</name>
    <dbReference type="NCBI Taxonomy" id="1117104"/>
    <lineage>
        <taxon>Bacteria</taxon>
        <taxon>Bacillati</taxon>
        <taxon>Cyanobacteriota</taxon>
        <taxon>Cyanophyceae</taxon>
        <taxon>Nostocales</taxon>
        <taxon>Nostocaceae</taxon>
        <taxon>Pelatocladus</taxon>
    </lineage>
</organism>
<gene>
    <name evidence="1" type="ORF">KME28_23930</name>
</gene>
<accession>A0A9E3HCJ9</accession>
<name>A0A9E3HCJ9_9NOST</name>